<comment type="caution">
    <text evidence="2">The sequence shown here is derived from an EMBL/GenBank/DDBJ whole genome shotgun (WGS) entry which is preliminary data.</text>
</comment>
<protein>
    <submittedName>
        <fullName evidence="2">Uncharacterized protein</fullName>
    </submittedName>
</protein>
<dbReference type="Proteomes" id="UP000655094">
    <property type="component" value="Unassembled WGS sequence"/>
</dbReference>
<sequence length="96" mass="9973">MIGGASIAPMENPTPAQPAAIGRSDFGNHSPMVLALAGVAAASAPPIKKRNIARCSQLPAPAWAIQASAHRVAQIIKPSFRPMTSISQPHSGWKIV</sequence>
<dbReference type="AlphaFoldDB" id="A0A919HSE8"/>
<gene>
    <name evidence="2" type="ORF">KPZU09_27160</name>
</gene>
<accession>A0A919HSE8</accession>
<evidence type="ECO:0000256" key="1">
    <source>
        <dbReference type="SAM" id="MobiDB-lite"/>
    </source>
</evidence>
<organism evidence="2 3">
    <name type="scientific">Klebsiella pneumoniae</name>
    <dbReference type="NCBI Taxonomy" id="573"/>
    <lineage>
        <taxon>Bacteria</taxon>
        <taxon>Pseudomonadati</taxon>
        <taxon>Pseudomonadota</taxon>
        <taxon>Gammaproteobacteria</taxon>
        <taxon>Enterobacterales</taxon>
        <taxon>Enterobacteriaceae</taxon>
        <taxon>Klebsiella/Raoultella group</taxon>
        <taxon>Klebsiella</taxon>
        <taxon>Klebsiella pneumoniae complex</taxon>
    </lineage>
</organism>
<reference evidence="2" key="1">
    <citation type="submission" date="2020-10" db="EMBL/GenBank/DDBJ databases">
        <title>Genome Sequence of ESBL Producing Zambian Clinical Strains.</title>
        <authorList>
            <person name="Shawa M."/>
            <person name="Furuta Y."/>
            <person name="Simbotwe M."/>
            <person name="Mulenga E."/>
            <person name="Mubanga M."/>
            <person name="Mulenga G."/>
            <person name="Kaile C."/>
            <person name="Zorigt T."/>
            <person name="Hang'ombe B."/>
            <person name="Higashi H."/>
        </authorList>
    </citation>
    <scope>NUCLEOTIDE SEQUENCE</scope>
    <source>
        <strain evidence="2">Zam_UTH_09</strain>
    </source>
</reference>
<proteinExistence type="predicted"/>
<feature type="region of interest" description="Disordered" evidence="1">
    <location>
        <begin position="1"/>
        <end position="24"/>
    </location>
</feature>
<evidence type="ECO:0000313" key="3">
    <source>
        <dbReference type="Proteomes" id="UP000655094"/>
    </source>
</evidence>
<evidence type="ECO:0000313" key="2">
    <source>
        <dbReference type="EMBL" id="GHK52980.1"/>
    </source>
</evidence>
<name>A0A919HSE8_KLEPN</name>
<dbReference type="EMBL" id="BNFF01000001">
    <property type="protein sequence ID" value="GHK52980.1"/>
    <property type="molecule type" value="Genomic_DNA"/>
</dbReference>